<gene>
    <name evidence="3" type="ORF">ACFQ5M_01665</name>
</gene>
<keyword evidence="4" id="KW-1185">Reference proteome</keyword>
<dbReference type="Proteomes" id="UP001597267">
    <property type="component" value="Unassembled WGS sequence"/>
</dbReference>
<comment type="caution">
    <text evidence="3">The sequence shown here is derived from an EMBL/GenBank/DDBJ whole genome shotgun (WGS) entry which is preliminary data.</text>
</comment>
<name>A0ABW4J350_9LACO</name>
<dbReference type="RefSeq" id="WP_125712693.1">
    <property type="nucleotide sequence ID" value="NZ_JBHTOP010000002.1"/>
</dbReference>
<dbReference type="InterPro" id="IPR036388">
    <property type="entry name" value="WH-like_DNA-bd_sf"/>
</dbReference>
<proteinExistence type="predicted"/>
<evidence type="ECO:0000313" key="3">
    <source>
        <dbReference type="EMBL" id="MFD1670797.1"/>
    </source>
</evidence>
<feature type="compositionally biased region" description="Polar residues" evidence="1">
    <location>
        <begin position="151"/>
        <end position="171"/>
    </location>
</feature>
<dbReference type="Gene3D" id="1.10.10.10">
    <property type="entry name" value="Winged helix-like DNA-binding domain superfamily/Winged helix DNA-binding domain"/>
    <property type="match status" value="1"/>
</dbReference>
<evidence type="ECO:0000313" key="4">
    <source>
        <dbReference type="Proteomes" id="UP001597267"/>
    </source>
</evidence>
<dbReference type="Pfam" id="PF06970">
    <property type="entry name" value="RepA_N"/>
    <property type="match status" value="1"/>
</dbReference>
<feature type="region of interest" description="Disordered" evidence="1">
    <location>
        <begin position="138"/>
        <end position="179"/>
    </location>
</feature>
<organism evidence="3 4">
    <name type="scientific">Agrilactobacillus yilanensis</name>
    <dbReference type="NCBI Taxonomy" id="2485997"/>
    <lineage>
        <taxon>Bacteria</taxon>
        <taxon>Bacillati</taxon>
        <taxon>Bacillota</taxon>
        <taxon>Bacilli</taxon>
        <taxon>Lactobacillales</taxon>
        <taxon>Lactobacillaceae</taxon>
        <taxon>Agrilactobacillus</taxon>
    </lineage>
</organism>
<accession>A0ABW4J350</accession>
<protein>
    <submittedName>
        <fullName evidence="3">Replication initiator protein A</fullName>
    </submittedName>
</protein>
<dbReference type="InterPro" id="IPR010724">
    <property type="entry name" value="RepA_N"/>
</dbReference>
<evidence type="ECO:0000256" key="1">
    <source>
        <dbReference type="SAM" id="MobiDB-lite"/>
    </source>
</evidence>
<sequence>MIISSVDPSVQALLYFKDEQYREVFCKLPMVLLTNQKYENLTNNARVAYALLTSRFELSFKNNWIDDTGAIYFYYTTKTLAADVHVSERTAVKVRQELVAANLLNIQKQGLHKPARLYLLKPVIETSDFSKIEMLQAKDTQPAPTVRNEKGQLTSDAESACQVKSPSNQHLLSRDAKSARPDVQDLPARYINTQIKQDNTKPKTDTLKQDTFKSDTLKPLDAEKDTQSLTAALAQYKALDQDNSVFSETAYNLLQILSANFNQDVVTLSKCIFKAKDAALNNQGLYSKYLDLKDFTQTVEKTIYRILKQAKAGAIKDLKKYIFKTFNSEFDFLSKKYLIWCQTHQPKDALGNTQLKPVNPVTEQDLASIDSAQVQQIFG</sequence>
<evidence type="ECO:0000259" key="2">
    <source>
        <dbReference type="Pfam" id="PF06970"/>
    </source>
</evidence>
<feature type="domain" description="Replication initiator A N-terminal" evidence="2">
    <location>
        <begin position="25"/>
        <end position="98"/>
    </location>
</feature>
<reference evidence="4" key="1">
    <citation type="journal article" date="2019" name="Int. J. Syst. Evol. Microbiol.">
        <title>The Global Catalogue of Microorganisms (GCM) 10K type strain sequencing project: providing services to taxonomists for standard genome sequencing and annotation.</title>
        <authorList>
            <consortium name="The Broad Institute Genomics Platform"/>
            <consortium name="The Broad Institute Genome Sequencing Center for Infectious Disease"/>
            <person name="Wu L."/>
            <person name="Ma J."/>
        </authorList>
    </citation>
    <scope>NUCLEOTIDE SEQUENCE [LARGE SCALE GENOMIC DNA]</scope>
    <source>
        <strain evidence="4">CCM 8896</strain>
    </source>
</reference>
<dbReference type="EMBL" id="JBHTOP010000002">
    <property type="protein sequence ID" value="MFD1670797.1"/>
    <property type="molecule type" value="Genomic_DNA"/>
</dbReference>